<evidence type="ECO:0000313" key="1">
    <source>
        <dbReference type="EMBL" id="SDQ42517.1"/>
    </source>
</evidence>
<gene>
    <name evidence="1" type="ORF">SAMN05421664_1560</name>
</gene>
<evidence type="ECO:0008006" key="3">
    <source>
        <dbReference type="Google" id="ProtNLM"/>
    </source>
</evidence>
<sequence length="211" mass="24705">MIQEKYILKKKSKFLFAILFVLSIYSCKSQEKENPKTLGSTNFDIQNITFKEDVNTLFGKNKYYKTSIKDDNSSDIAYNYIVSKKENQGIKVSLGNIDISKYKYDFKISKDNKMIGISTSFVSKEDIKDKIIQNIDNQFKNYKVNINQLYENPTVYRWEAPEKIIQFTYSSFEGDNVYNISIVNKNFSCDKFPLEKVFVGEDICLKNYTKK</sequence>
<dbReference type="STRING" id="311333.SAMN05421664_1560"/>
<proteinExistence type="predicted"/>
<dbReference type="Proteomes" id="UP000199627">
    <property type="component" value="Unassembled WGS sequence"/>
</dbReference>
<organism evidence="1 2">
    <name type="scientific">Chryseobacterium soldanellicola</name>
    <dbReference type="NCBI Taxonomy" id="311333"/>
    <lineage>
        <taxon>Bacteria</taxon>
        <taxon>Pseudomonadati</taxon>
        <taxon>Bacteroidota</taxon>
        <taxon>Flavobacteriia</taxon>
        <taxon>Flavobacteriales</taxon>
        <taxon>Weeksellaceae</taxon>
        <taxon>Chryseobacterium group</taxon>
        <taxon>Chryseobacterium</taxon>
    </lineage>
</organism>
<dbReference type="PROSITE" id="PS51257">
    <property type="entry name" value="PROKAR_LIPOPROTEIN"/>
    <property type="match status" value="1"/>
</dbReference>
<evidence type="ECO:0000313" key="2">
    <source>
        <dbReference type="Proteomes" id="UP000199627"/>
    </source>
</evidence>
<protein>
    <recommendedName>
        <fullName evidence="3">Lipoprotein</fullName>
    </recommendedName>
</protein>
<keyword evidence="2" id="KW-1185">Reference proteome</keyword>
<dbReference type="AlphaFoldDB" id="A0A1H1AS57"/>
<dbReference type="EMBL" id="FNKL01000002">
    <property type="protein sequence ID" value="SDQ42517.1"/>
    <property type="molecule type" value="Genomic_DNA"/>
</dbReference>
<accession>A0A1H1AS57</accession>
<name>A0A1H1AS57_9FLAO</name>
<reference evidence="2" key="1">
    <citation type="submission" date="2016-10" db="EMBL/GenBank/DDBJ databases">
        <authorList>
            <person name="Varghese N."/>
            <person name="Submissions S."/>
        </authorList>
    </citation>
    <scope>NUCLEOTIDE SEQUENCE [LARGE SCALE GENOMIC DNA]</scope>
    <source>
        <strain evidence="2">DSM 17072</strain>
    </source>
</reference>